<evidence type="ECO:0000256" key="1">
    <source>
        <dbReference type="SAM" id="MobiDB-lite"/>
    </source>
</evidence>
<gene>
    <name evidence="3" type="ORF">DFA_05017</name>
</gene>
<dbReference type="Gene3D" id="2.60.120.620">
    <property type="entry name" value="q2cbj1_9rhob like domain"/>
    <property type="match status" value="1"/>
</dbReference>
<evidence type="ECO:0000313" key="3">
    <source>
        <dbReference type="EMBL" id="EGG22887.1"/>
    </source>
</evidence>
<feature type="compositionally biased region" description="Pro residues" evidence="1">
    <location>
        <begin position="37"/>
        <end position="49"/>
    </location>
</feature>
<organism evidence="3 4">
    <name type="scientific">Cavenderia fasciculata</name>
    <name type="common">Slime mold</name>
    <name type="synonym">Dictyostelium fasciculatum</name>
    <dbReference type="NCBI Taxonomy" id="261658"/>
    <lineage>
        <taxon>Eukaryota</taxon>
        <taxon>Amoebozoa</taxon>
        <taxon>Evosea</taxon>
        <taxon>Eumycetozoa</taxon>
        <taxon>Dictyostelia</taxon>
        <taxon>Acytosteliales</taxon>
        <taxon>Cavenderiaceae</taxon>
        <taxon>Cavenderia</taxon>
    </lineage>
</organism>
<feature type="compositionally biased region" description="Low complexity" evidence="1">
    <location>
        <begin position="20"/>
        <end position="36"/>
    </location>
</feature>
<feature type="compositionally biased region" description="Basic and acidic residues" evidence="1">
    <location>
        <begin position="82"/>
        <end position="101"/>
    </location>
</feature>
<feature type="region of interest" description="Disordered" evidence="1">
    <location>
        <begin position="1"/>
        <end position="103"/>
    </location>
</feature>
<dbReference type="OrthoDB" id="27483at2759"/>
<dbReference type="RefSeq" id="XP_004360738.1">
    <property type="nucleotide sequence ID" value="XM_004360681.1"/>
</dbReference>
<feature type="compositionally biased region" description="Acidic residues" evidence="1">
    <location>
        <begin position="53"/>
        <end position="81"/>
    </location>
</feature>
<proteinExistence type="predicted"/>
<feature type="region of interest" description="Disordered" evidence="1">
    <location>
        <begin position="1272"/>
        <end position="1297"/>
    </location>
</feature>
<dbReference type="InterPro" id="IPR027417">
    <property type="entry name" value="P-loop_NTPase"/>
</dbReference>
<dbReference type="KEGG" id="dfa:DFA_05017"/>
<dbReference type="InterPro" id="IPR044862">
    <property type="entry name" value="Pro_4_hyd_alph_FE2OG_OXY"/>
</dbReference>
<keyword evidence="4" id="KW-1185">Reference proteome</keyword>
<evidence type="ECO:0000259" key="2">
    <source>
        <dbReference type="Pfam" id="PF13640"/>
    </source>
</evidence>
<sequence>MEGDTNTNTNSISKNDDNSHSSSSTLSFIDAINPFICLPPPPRPLPPPTIIIDVDDEDSYDEVEDKDSDEEEEDSDEEEDSFEKASYDETSSEEERKKETKSSFQYNGELKELEKLILSSSSVVLGDYYCTGSSLNMVNMPIITIEGVDGVLKYPIQPAQVRQLVEKATRAPYGKGTETLVDLSVRKVWQIPSTDIEIESASYTHFFNNTLVEIGKKLGLGDSIVTAELYKMLVYEAGGFFLPHRDSEKVDGMFGTLVISLPCQHRGGELVIDHHGKSTTVSLENDTMSQCKYVAFYADCRHEVKPVTQGNRVCLVYNLMRNGRNRLADGSLVHSNSQHVNSQLIIDNVANTIRQVFDRYNEIKEPINFNNKRPSTTSTSFTSFTSDPFTTLQVSTTHYKNNLPRLTYALDHVYSTASFSLASLKAANQANVLVTLGFIHIKEKGFYENYGFAEDYDFDRCIYKLINLKRIVGDDGDLQDVIIEPTMELFPDGSMDGAKPFDEEIKEATGNEGGTYSRLYHRSAIVLWDLRGKGKWYMKSISQVEKMLKDSLEADKSQTNTINSITEILDNWDIWRKNKENAPDFLSGLIDIVVQEVPYTEESKPMFEQFIPIVIKTRKKNYDFVQPWITFFIHIATHDFSYLEELSDIEGGDLLNFDSQFIDHLFDTDNTPLEDDKIEQIANLVIDHTISHHCARELPKGYIRAVEIFKRHTPLQEYISELKEIVSDELLKKALGNTTTMTIEMYELWLNGSELVSKESVKTMVTSYYNQFKQMTNDNSNTIPMFKTLIKLYETNDKVGVGELVSMDSIEQVMTTVVAPFIVKQASAFTKDNYSYSKQPPPKEPNELQKKQFLDLVADTLKMLAVYPTLSLVIITALCNDPSVGQSHNSFFTKLFQILTAGGAGGAQQQQSTIPTTTIIATIANQACLEAIQAIKALPPLPAPGSNDYSLFKLPICCKFCSQLNSFIVDPTLTSVSTKGTAANRSHMEGLLKAKKYFTFKTEGLKAPYWLIVTKANHLVEAERLRQSGYYRGLQSLMAYQNMLPNPNNETQQQHQQQQNIINNNNNIYFKQQQQNLMNQTNTTTTNINQHQQQPNTIHNQYFVNPQQQRQQINHQQFTNTPNNNNNNIVFDVDNPSIDDYPSINPLLFATINPNNYTIYNVDNPKHIFSKMIKFSMETIQSVMKERNKIRNISVISHVDTKISDSLVAHAGVISENIARKDHRERAWTRQVASSDQSARLARSSGIFVRGDCRTACDRRCAGGGRLCERGRELSDRSSAAPSHRRKERTRLFHQQF</sequence>
<dbReference type="STRING" id="1054147.F4PMZ4"/>
<dbReference type="Gene3D" id="3.40.50.300">
    <property type="entry name" value="P-loop containing nucleotide triphosphate hydrolases"/>
    <property type="match status" value="1"/>
</dbReference>
<dbReference type="PANTHER" id="PTHR33099">
    <property type="entry name" value="FE2OG DIOXYGENASE DOMAIN-CONTAINING PROTEIN"/>
    <property type="match status" value="1"/>
</dbReference>
<evidence type="ECO:0000313" key="4">
    <source>
        <dbReference type="Proteomes" id="UP000007797"/>
    </source>
</evidence>
<reference evidence="4" key="1">
    <citation type="journal article" date="2011" name="Genome Res.">
        <title>Phylogeny-wide analysis of social amoeba genomes highlights ancient origins for complex intercellular communication.</title>
        <authorList>
            <person name="Heidel A.J."/>
            <person name="Lawal H.M."/>
            <person name="Felder M."/>
            <person name="Schilde C."/>
            <person name="Helps N.R."/>
            <person name="Tunggal B."/>
            <person name="Rivero F."/>
            <person name="John U."/>
            <person name="Schleicher M."/>
            <person name="Eichinger L."/>
            <person name="Platzer M."/>
            <person name="Noegel A.A."/>
            <person name="Schaap P."/>
            <person name="Gloeckner G."/>
        </authorList>
    </citation>
    <scope>NUCLEOTIDE SEQUENCE [LARGE SCALE GENOMIC DNA]</scope>
    <source>
        <strain evidence="4">SH3</strain>
    </source>
</reference>
<dbReference type="EMBL" id="GL883008">
    <property type="protein sequence ID" value="EGG22887.1"/>
    <property type="molecule type" value="Genomic_DNA"/>
</dbReference>
<dbReference type="Pfam" id="PF13640">
    <property type="entry name" value="2OG-FeII_Oxy_3"/>
    <property type="match status" value="1"/>
</dbReference>
<dbReference type="GeneID" id="14875083"/>
<dbReference type="PANTHER" id="PTHR33099:SF13">
    <property type="entry name" value="F-BOX DOMAIN-CONTAINING PROTEIN-RELATED"/>
    <property type="match status" value="1"/>
</dbReference>
<accession>F4PMZ4</accession>
<name>F4PMZ4_CACFS</name>
<feature type="domain" description="Prolyl 4-hydroxylase alpha subunit Fe(2+) 2OG dioxygenase" evidence="2">
    <location>
        <begin position="231"/>
        <end position="318"/>
    </location>
</feature>
<dbReference type="Proteomes" id="UP000007797">
    <property type="component" value="Unassembled WGS sequence"/>
</dbReference>
<protein>
    <recommendedName>
        <fullName evidence="2">Prolyl 4-hydroxylase alpha subunit Fe(2+) 2OG dioxygenase domain-containing protein</fullName>
    </recommendedName>
</protein>